<proteinExistence type="predicted"/>
<keyword evidence="4" id="KW-1185">Reference proteome</keyword>
<dbReference type="Pfam" id="PF04773">
    <property type="entry name" value="FecR"/>
    <property type="match status" value="1"/>
</dbReference>
<evidence type="ECO:0000256" key="1">
    <source>
        <dbReference type="SAM" id="MobiDB-lite"/>
    </source>
</evidence>
<dbReference type="InterPro" id="IPR006860">
    <property type="entry name" value="FecR"/>
</dbReference>
<organism evidence="3 4">
    <name type="scientific">Roseibium algicola</name>
    <dbReference type="NCBI Taxonomy" id="2857014"/>
    <lineage>
        <taxon>Bacteria</taxon>
        <taxon>Pseudomonadati</taxon>
        <taxon>Pseudomonadota</taxon>
        <taxon>Alphaproteobacteria</taxon>
        <taxon>Hyphomicrobiales</taxon>
        <taxon>Stappiaceae</taxon>
        <taxon>Roseibium</taxon>
    </lineage>
</organism>
<feature type="compositionally biased region" description="Gly residues" evidence="1">
    <location>
        <begin position="279"/>
        <end position="292"/>
    </location>
</feature>
<dbReference type="Gene3D" id="2.60.120.1440">
    <property type="match status" value="1"/>
</dbReference>
<evidence type="ECO:0000313" key="4">
    <source>
        <dbReference type="Proteomes" id="UP000188174"/>
    </source>
</evidence>
<feature type="region of interest" description="Disordered" evidence="1">
    <location>
        <begin position="183"/>
        <end position="355"/>
    </location>
</feature>
<feature type="compositionally biased region" description="Gly residues" evidence="1">
    <location>
        <begin position="327"/>
        <end position="355"/>
    </location>
</feature>
<feature type="domain" description="FecR protein" evidence="2">
    <location>
        <begin position="82"/>
        <end position="175"/>
    </location>
</feature>
<feature type="compositionally biased region" description="Gly residues" evidence="1">
    <location>
        <begin position="299"/>
        <end position="312"/>
    </location>
</feature>
<evidence type="ECO:0000313" key="3">
    <source>
        <dbReference type="EMBL" id="AQQ02244.1"/>
    </source>
</evidence>
<feature type="compositionally biased region" description="Low complexity" evidence="1">
    <location>
        <begin position="248"/>
        <end position="278"/>
    </location>
</feature>
<dbReference type="PANTHER" id="PTHR38731">
    <property type="entry name" value="LIPL45-RELATED LIPOPROTEIN-RELATED"/>
    <property type="match status" value="1"/>
</dbReference>
<gene>
    <name evidence="3" type="ORF">B0E33_00440</name>
</gene>
<protein>
    <recommendedName>
        <fullName evidence="2">FecR protein domain-containing protein</fullName>
    </recommendedName>
</protein>
<feature type="compositionally biased region" description="Low complexity" evidence="1">
    <location>
        <begin position="313"/>
        <end position="326"/>
    </location>
</feature>
<evidence type="ECO:0000259" key="2">
    <source>
        <dbReference type="Pfam" id="PF04773"/>
    </source>
</evidence>
<sequence length="355" mass="34697">MHAGHAVYCLPFNSLPALCRTLKTRAAAVLLALLLIPLSAGLTKACAAEWVITRISGTVYLVAPGIQAHRASKGMTLHKGHTIATRKGARAVLQRGKDSITVGPNTEFALSQFRSNDSQTTLLQRKGTIDVDVETRGRPFFRVETPYLAAVVKGTRFSVTVTGNESRVSVQRGVVGVQDLASGQQSDLRAGQTVQSAPGRFNGLKSVGKSRAAIQQGTPGKPSFGDTPASLSPAGSKAQNTTTSGRDNAASGNGNANASSGNSGNRGSSGNANENSSGNSGGNSGANSGGNSGANSSGSSGGNAGSGSGNAGSAGASNSGGASAGASAGGASAGASAGNGGANANAGGAGASAGR</sequence>
<accession>A0ABM6HW44</accession>
<feature type="compositionally biased region" description="Polar residues" evidence="1">
    <location>
        <begin position="237"/>
        <end position="246"/>
    </location>
</feature>
<feature type="compositionally biased region" description="Polar residues" evidence="1">
    <location>
        <begin position="183"/>
        <end position="196"/>
    </location>
</feature>
<name>A0ABM6HW44_9HYPH</name>
<dbReference type="EMBL" id="CP019630">
    <property type="protein sequence ID" value="AQQ02244.1"/>
    <property type="molecule type" value="Genomic_DNA"/>
</dbReference>
<reference evidence="3 4" key="1">
    <citation type="submission" date="2017-02" db="EMBL/GenBank/DDBJ databases">
        <authorList>
            <person name="Jeong S."/>
        </authorList>
    </citation>
    <scope>NUCLEOTIDE SEQUENCE [LARGE SCALE GENOMIC DNA]</scope>
    <source>
        <strain evidence="3 4">RMAR6-6</strain>
    </source>
</reference>
<dbReference type="Proteomes" id="UP000188174">
    <property type="component" value="Chromosome"/>
</dbReference>
<dbReference type="PANTHER" id="PTHR38731:SF3">
    <property type="entry name" value="BLL6125 PROTEIN"/>
    <property type="match status" value="1"/>
</dbReference>